<dbReference type="EMBL" id="LR877154">
    <property type="protein sequence ID" value="CAD2218106.1"/>
    <property type="molecule type" value="Genomic_DNA"/>
</dbReference>
<proteinExistence type="predicted"/>
<keyword evidence="1" id="KW-0812">Transmembrane</keyword>
<feature type="transmembrane region" description="Helical" evidence="1">
    <location>
        <begin position="103"/>
        <end position="125"/>
    </location>
</feature>
<sequence>MAALIKSITVALCLVLLAVSVAAQNSNGSGGTTTCTIPGCIHCSANEVCDQCQSRMVLIGNTCSFCRDGCLKCDTSLYCLACDTTTFTLNNGMCERIRKVPSGASNVAVTASVAAAVVALLATLLA</sequence>
<dbReference type="Proteomes" id="UP000515908">
    <property type="component" value="Chromosome 10"/>
</dbReference>
<evidence type="ECO:0000256" key="2">
    <source>
        <dbReference type="SAM" id="SignalP"/>
    </source>
</evidence>
<keyword evidence="2" id="KW-0732">Signal</keyword>
<organism evidence="3 4">
    <name type="scientific">Angomonas deanei</name>
    <dbReference type="NCBI Taxonomy" id="59799"/>
    <lineage>
        <taxon>Eukaryota</taxon>
        <taxon>Discoba</taxon>
        <taxon>Euglenozoa</taxon>
        <taxon>Kinetoplastea</taxon>
        <taxon>Metakinetoplastina</taxon>
        <taxon>Trypanosomatida</taxon>
        <taxon>Trypanosomatidae</taxon>
        <taxon>Strigomonadinae</taxon>
        <taxon>Angomonas</taxon>
    </lineage>
</organism>
<dbReference type="SUPFAM" id="SSF57184">
    <property type="entry name" value="Growth factor receptor domain"/>
    <property type="match status" value="1"/>
</dbReference>
<evidence type="ECO:0000256" key="1">
    <source>
        <dbReference type="SAM" id="Phobius"/>
    </source>
</evidence>
<evidence type="ECO:0008006" key="5">
    <source>
        <dbReference type="Google" id="ProtNLM"/>
    </source>
</evidence>
<evidence type="ECO:0000313" key="4">
    <source>
        <dbReference type="Proteomes" id="UP000515908"/>
    </source>
</evidence>
<protein>
    <recommendedName>
        <fullName evidence="5">Surface antigen-like protein</fullName>
    </recommendedName>
</protein>
<feature type="chain" id="PRO_5028906592" description="Surface antigen-like protein" evidence="2">
    <location>
        <begin position="24"/>
        <end position="126"/>
    </location>
</feature>
<name>A0A7G2CE46_9TRYP</name>
<keyword evidence="1" id="KW-0472">Membrane</keyword>
<dbReference type="AlphaFoldDB" id="A0A7G2CE46"/>
<dbReference type="VEuPathDB" id="TriTrypDB:ADEAN_000559200"/>
<accession>A0A7G2CE46</accession>
<keyword evidence="4" id="KW-1185">Reference proteome</keyword>
<dbReference type="InterPro" id="IPR009030">
    <property type="entry name" value="Growth_fac_rcpt_cys_sf"/>
</dbReference>
<feature type="signal peptide" evidence="2">
    <location>
        <begin position="1"/>
        <end position="23"/>
    </location>
</feature>
<evidence type="ECO:0000313" key="3">
    <source>
        <dbReference type="EMBL" id="CAD2218106.1"/>
    </source>
</evidence>
<keyword evidence="1" id="KW-1133">Transmembrane helix</keyword>
<reference evidence="3 4" key="1">
    <citation type="submission" date="2020-08" db="EMBL/GenBank/DDBJ databases">
        <authorList>
            <person name="Newling K."/>
            <person name="Davey J."/>
            <person name="Forrester S."/>
        </authorList>
    </citation>
    <scope>NUCLEOTIDE SEQUENCE [LARGE SCALE GENOMIC DNA]</scope>
    <source>
        <strain evidence="4">Crithidia deanei Carvalho (ATCC PRA-265)</strain>
    </source>
</reference>
<gene>
    <name evidence="3" type="ORF">ADEAN_000559200</name>
</gene>